<sequence length="438" mass="47919">MSRDCEARPMGDESPIAQTNQRRASDSAGRYWRLSELKESGKSSPDANLRCSIDRSSPADSCRPCSSTMDSLMPVVNFGPGPAKLPRSVLLEMQKELLDYKGIGISVLEMSHRSSDFAKIINKTETLVRELLAIPDNYKVIFVQGGGCGQFSAVPLNLIGLKAGKCADYVVTGSWSAKAAEEAKKFGTVNIVHPKLGSYTKIPDPSTWTLNPDASYVYYCANETVHGVEFDFIPDVKGAVLVCDMSSNFLSRPVDVSKFGVIFAGAQKNVGSAGVTVVIVRDDLLGFALKECPSVLDYKVQAGNNSLYNTPPCFSIYVMGLVLEWIKNNGGAAAMEKLSSIKSQMIYDIIDNSQGFYVCPVEPQNRSKMNIPFRIGNTKGDDALEKRFLDKALELNMISLKGHRSVGGIRVSLYNAVTVEDVQKLAAFMKNFLEMHQL</sequence>
<organism evidence="20 21">
    <name type="scientific">Bos indicus x Bos taurus</name>
    <name type="common">Hybrid cattle</name>
    <dbReference type="NCBI Taxonomy" id="30522"/>
    <lineage>
        <taxon>Eukaryota</taxon>
        <taxon>Metazoa</taxon>
        <taxon>Chordata</taxon>
        <taxon>Craniata</taxon>
        <taxon>Vertebrata</taxon>
        <taxon>Euteleostomi</taxon>
        <taxon>Mammalia</taxon>
        <taxon>Eutheria</taxon>
        <taxon>Laurasiatheria</taxon>
        <taxon>Artiodactyla</taxon>
        <taxon>Ruminantia</taxon>
        <taxon>Pecora</taxon>
        <taxon>Bovidae</taxon>
        <taxon>Bovinae</taxon>
        <taxon>Bos</taxon>
    </lineage>
</organism>
<dbReference type="Pfam" id="PF00266">
    <property type="entry name" value="Aminotran_5"/>
    <property type="match status" value="1"/>
</dbReference>
<dbReference type="GO" id="GO:0005829">
    <property type="term" value="C:cytosol"/>
    <property type="evidence" value="ECO:0007669"/>
    <property type="project" value="Ensembl"/>
</dbReference>
<evidence type="ECO:0000256" key="18">
    <source>
        <dbReference type="SAM" id="MobiDB-lite"/>
    </source>
</evidence>
<comment type="function">
    <text evidence="15">Involved in L-serine biosynthesis via the phosphorylated pathway, a three-step pathway converting the glycolytic intermediate 3-phospho-D-glycerate into L-serine. Catalyzes the second step, that is the pyridoxal 5'-phosphate-dependent transamination of 3-phosphohydroxypyruvate and L-glutamate to O-phosphoserine (OPS) and alpha-ketoglutarate.</text>
</comment>
<keyword evidence="8 17" id="KW-0032">Aminotransferase</keyword>
<evidence type="ECO:0000256" key="15">
    <source>
        <dbReference type="ARBA" id="ARBA00054188"/>
    </source>
</evidence>
<keyword evidence="7" id="KW-0597">Phosphoprotein</keyword>
<dbReference type="PANTHER" id="PTHR43247">
    <property type="entry name" value="PHOSPHOSERINE AMINOTRANSFERASE"/>
    <property type="match status" value="1"/>
</dbReference>
<dbReference type="Gene3D" id="3.90.1150.10">
    <property type="entry name" value="Aspartate Aminotransferase, domain 1"/>
    <property type="match status" value="1"/>
</dbReference>
<keyword evidence="10 17" id="KW-0808">Transferase</keyword>
<evidence type="ECO:0000256" key="6">
    <source>
        <dbReference type="ARBA" id="ARBA00021164"/>
    </source>
</evidence>
<dbReference type="HAMAP" id="MF_00160">
    <property type="entry name" value="SerC_aminotrans_5"/>
    <property type="match status" value="1"/>
</dbReference>
<dbReference type="GO" id="GO:0004648">
    <property type="term" value="F:O-phospho-L-serine:2-oxoglutarate aminotransferase activity"/>
    <property type="evidence" value="ECO:0007669"/>
    <property type="project" value="UniProtKB-EC"/>
</dbReference>
<dbReference type="FunFam" id="3.90.1150.10:FF:000121">
    <property type="entry name" value="Phosphoserine aminotransferase"/>
    <property type="match status" value="1"/>
</dbReference>
<evidence type="ECO:0000313" key="21">
    <source>
        <dbReference type="Proteomes" id="UP000429181"/>
    </source>
</evidence>
<evidence type="ECO:0000256" key="8">
    <source>
        <dbReference type="ARBA" id="ARBA00022576"/>
    </source>
</evidence>
<evidence type="ECO:0000256" key="2">
    <source>
        <dbReference type="ARBA" id="ARBA00005099"/>
    </source>
</evidence>
<keyword evidence="12" id="KW-0007">Acetylation</keyword>
<dbReference type="Ensembl" id="ENSBIXT00005005789.1">
    <property type="protein sequence ID" value="ENSBIXP00005031105.1"/>
    <property type="gene ID" value="ENSBIXG00005011341.1"/>
</dbReference>
<comment type="catalytic activity">
    <reaction evidence="14 17">
        <text>O-phospho-L-serine + 2-oxoglutarate = 3-phosphooxypyruvate + L-glutamate</text>
        <dbReference type="Rhea" id="RHEA:14329"/>
        <dbReference type="ChEBI" id="CHEBI:16810"/>
        <dbReference type="ChEBI" id="CHEBI:18110"/>
        <dbReference type="ChEBI" id="CHEBI:29985"/>
        <dbReference type="ChEBI" id="CHEBI:57524"/>
        <dbReference type="EC" id="2.6.1.52"/>
    </reaction>
</comment>
<gene>
    <name evidence="20" type="primary">PSAT1</name>
</gene>
<evidence type="ECO:0000313" key="20">
    <source>
        <dbReference type="Ensembl" id="ENSBIXP00005031105.1"/>
    </source>
</evidence>
<comment type="similarity">
    <text evidence="3">Belongs to the class-V pyridoxal-phosphate-dependent aminotransferase family. SerC subfamily.</text>
</comment>
<accession>A0A4W2HLT1</accession>
<dbReference type="UniPathway" id="UPA00135">
    <property type="reaction ID" value="UER00197"/>
</dbReference>
<evidence type="ECO:0000256" key="10">
    <source>
        <dbReference type="ARBA" id="ARBA00022679"/>
    </source>
</evidence>
<evidence type="ECO:0000256" key="3">
    <source>
        <dbReference type="ARBA" id="ARBA00006904"/>
    </source>
</evidence>
<dbReference type="InterPro" id="IPR022278">
    <property type="entry name" value="Pser_aminoTfrase"/>
</dbReference>
<dbReference type="InterPro" id="IPR015424">
    <property type="entry name" value="PyrdxlP-dep_Trfase"/>
</dbReference>
<dbReference type="SUPFAM" id="SSF53383">
    <property type="entry name" value="PLP-dependent transferases"/>
    <property type="match status" value="1"/>
</dbReference>
<comment type="pathway">
    <text evidence="2 17">Amino-acid biosynthesis; L-serine biosynthesis; L-serine from 3-phospho-D-glycerate: step 2/3.</text>
</comment>
<dbReference type="PROSITE" id="PS00595">
    <property type="entry name" value="AA_TRANSFER_CLASS_5"/>
    <property type="match status" value="1"/>
</dbReference>
<dbReference type="CDD" id="cd00611">
    <property type="entry name" value="PSAT_like"/>
    <property type="match status" value="1"/>
</dbReference>
<dbReference type="FunFam" id="3.40.640.10:FF:000010">
    <property type="entry name" value="Phosphoserine aminotransferase"/>
    <property type="match status" value="1"/>
</dbReference>
<comment type="subunit">
    <text evidence="4">Homodimer.</text>
</comment>
<dbReference type="Proteomes" id="UP000429181">
    <property type="component" value="Chromosome 8"/>
</dbReference>
<dbReference type="PANTHER" id="PTHR43247:SF1">
    <property type="entry name" value="PHOSPHOSERINE AMINOTRANSFERASE"/>
    <property type="match status" value="1"/>
</dbReference>
<proteinExistence type="inferred from homology"/>
<comment type="cofactor">
    <cofactor evidence="1 16">
        <name>pyridoxal 5'-phosphate</name>
        <dbReference type="ChEBI" id="CHEBI:597326"/>
    </cofactor>
</comment>
<feature type="compositionally biased region" description="Basic and acidic residues" evidence="18">
    <location>
        <begin position="1"/>
        <end position="11"/>
    </location>
</feature>
<dbReference type="GO" id="GO:0030170">
    <property type="term" value="F:pyridoxal phosphate binding"/>
    <property type="evidence" value="ECO:0007669"/>
    <property type="project" value="TreeGrafter"/>
</dbReference>
<feature type="domain" description="Aminotransferase class V" evidence="19">
    <location>
        <begin position="76"/>
        <end position="425"/>
    </location>
</feature>
<dbReference type="InterPro" id="IPR020578">
    <property type="entry name" value="Aminotrans_V_PyrdxlP_BS"/>
</dbReference>
<name>A0A4W2HLT1_BOBOX</name>
<dbReference type="GeneTree" id="ENSGT00940000153241"/>
<evidence type="ECO:0000256" key="9">
    <source>
        <dbReference type="ARBA" id="ARBA00022605"/>
    </source>
</evidence>
<dbReference type="GO" id="GO:0110076">
    <property type="term" value="P:negative regulation of ferroptosis"/>
    <property type="evidence" value="ECO:0007669"/>
    <property type="project" value="Ensembl"/>
</dbReference>
<evidence type="ECO:0000256" key="16">
    <source>
        <dbReference type="RuleBase" id="RU004504"/>
    </source>
</evidence>
<dbReference type="AlphaFoldDB" id="A0A4W2HLT1"/>
<dbReference type="InterPro" id="IPR000192">
    <property type="entry name" value="Aminotrans_V_dom"/>
</dbReference>
<evidence type="ECO:0000256" key="14">
    <source>
        <dbReference type="ARBA" id="ARBA00049007"/>
    </source>
</evidence>
<evidence type="ECO:0000256" key="7">
    <source>
        <dbReference type="ARBA" id="ARBA00022553"/>
    </source>
</evidence>
<keyword evidence="11" id="KW-0663">Pyridoxal phosphate</keyword>
<dbReference type="InterPro" id="IPR015421">
    <property type="entry name" value="PyrdxlP-dep_Trfase_major"/>
</dbReference>
<dbReference type="NCBIfam" id="TIGR01364">
    <property type="entry name" value="serC_1"/>
    <property type="match status" value="1"/>
</dbReference>
<dbReference type="EC" id="2.6.1.52" evidence="5 17"/>
<dbReference type="GO" id="GO:0042802">
    <property type="term" value="F:identical protein binding"/>
    <property type="evidence" value="ECO:0007669"/>
    <property type="project" value="Ensembl"/>
</dbReference>
<protein>
    <recommendedName>
        <fullName evidence="6 17">Phosphoserine aminotransferase</fullName>
        <ecNumber evidence="5 17">2.6.1.52</ecNumber>
    </recommendedName>
</protein>
<evidence type="ECO:0000256" key="11">
    <source>
        <dbReference type="ARBA" id="ARBA00022898"/>
    </source>
</evidence>
<evidence type="ECO:0000256" key="1">
    <source>
        <dbReference type="ARBA" id="ARBA00001933"/>
    </source>
</evidence>
<dbReference type="GO" id="GO:0006564">
    <property type="term" value="P:L-serine biosynthetic process"/>
    <property type="evidence" value="ECO:0007669"/>
    <property type="project" value="UniProtKB-KW"/>
</dbReference>
<reference evidence="20 21" key="1">
    <citation type="submission" date="2018-11" db="EMBL/GenBank/DDBJ databases">
        <title>Haplotype-resolved cattle genomes.</title>
        <authorList>
            <person name="Low W.Y."/>
            <person name="Tearle R."/>
            <person name="Bickhart D.M."/>
            <person name="Rosen B.D."/>
            <person name="Koren S."/>
            <person name="Rhie A."/>
            <person name="Hiendleder S."/>
            <person name="Phillippy A.M."/>
            <person name="Smith T.P.L."/>
            <person name="Williams J.L."/>
        </authorList>
    </citation>
    <scope>NUCLEOTIDE SEQUENCE [LARGE SCALE GENOMIC DNA]</scope>
</reference>
<dbReference type="InterPro" id="IPR015422">
    <property type="entry name" value="PyrdxlP-dep_Trfase_small"/>
</dbReference>
<evidence type="ECO:0000256" key="13">
    <source>
        <dbReference type="ARBA" id="ARBA00023299"/>
    </source>
</evidence>
<evidence type="ECO:0000256" key="17">
    <source>
        <dbReference type="RuleBase" id="RU004505"/>
    </source>
</evidence>
<evidence type="ECO:0000256" key="5">
    <source>
        <dbReference type="ARBA" id="ARBA00013030"/>
    </source>
</evidence>
<feature type="region of interest" description="Disordered" evidence="18">
    <location>
        <begin position="1"/>
        <end position="61"/>
    </location>
</feature>
<evidence type="ECO:0000259" key="19">
    <source>
        <dbReference type="Pfam" id="PF00266"/>
    </source>
</evidence>
<dbReference type="UniPathway" id="UPA00244">
    <property type="reaction ID" value="UER00311"/>
</dbReference>
<evidence type="ECO:0000256" key="12">
    <source>
        <dbReference type="ARBA" id="ARBA00022990"/>
    </source>
</evidence>
<dbReference type="NCBIfam" id="NF003764">
    <property type="entry name" value="PRK05355.1"/>
    <property type="match status" value="1"/>
</dbReference>
<evidence type="ECO:0000256" key="4">
    <source>
        <dbReference type="ARBA" id="ARBA00011738"/>
    </source>
</evidence>
<keyword evidence="13 17" id="KW-0718">Serine biosynthesis</keyword>
<dbReference type="Gene3D" id="3.40.640.10">
    <property type="entry name" value="Type I PLP-dependent aspartate aminotransferase-like (Major domain)"/>
    <property type="match status" value="1"/>
</dbReference>
<keyword evidence="9 17" id="KW-0028">Amino-acid biosynthesis</keyword>
<reference evidence="20" key="2">
    <citation type="submission" date="2025-08" db="UniProtKB">
        <authorList>
            <consortium name="Ensembl"/>
        </authorList>
    </citation>
    <scope>IDENTIFICATION</scope>
</reference>